<dbReference type="AlphaFoldDB" id="A0AA39U3H8"/>
<protein>
    <submittedName>
        <fullName evidence="2">Uncharacterized protein</fullName>
    </submittedName>
</protein>
<accession>A0AA39U3H8</accession>
<dbReference type="EMBL" id="JAULSU010000007">
    <property type="protein sequence ID" value="KAK0611703.1"/>
    <property type="molecule type" value="Genomic_DNA"/>
</dbReference>
<evidence type="ECO:0000256" key="1">
    <source>
        <dbReference type="SAM" id="MobiDB-lite"/>
    </source>
</evidence>
<evidence type="ECO:0000313" key="2">
    <source>
        <dbReference type="EMBL" id="KAK0611703.1"/>
    </source>
</evidence>
<keyword evidence="3" id="KW-1185">Reference proteome</keyword>
<sequence length="541" mass="62068">MSLEAAPPSTHAVPAADHGAFIVHIVIHNDPFLASGFLPDLFKDFPDTAWRIPQLAPLPPRPPPQLTPGRPTAPKTYPPTDEYAEPKKPWHGKLLPPSTTIVEARSYDLEAPISKPGHASVVRLVLKTKAAPLRRSKAAPLRRIVGTDFLFAELGLAFDSYRDLWNKFESPNNCFRLSRSQTNQMRRELVRWRHARFAIKYLLQEKQKRGLSQATSDESGEVALYQKINETRGEREAVRASISRLVRWWAIWVCIDESKGDYLDEDVTDERLEDAVLWFWRTKHQIVDNWKTSERRDALWNQVRQSYREKYPLRRIVEQQAASGDPQESNQSDESTFTADDVSNNMLQPASAPKLFSWGHLLPTYHGSLQYVYTYRSAARSGKWKARRFFSNWRDSNGQDRPAKDHVGWVICHEDVDPTHMTKRVEVLNPHGSAISNGNEHIDKDVRYIGRYDWSWHWHSPVDRNFEKKFQAYAEDAIGPAPDTTDGYRMDSNINKGGYFAAIDAEKWGLDFLRSFKYDCEKDASRVVERMFGTGGQAVGT</sequence>
<organism evidence="2 3">
    <name type="scientific">Immersiella caudata</name>
    <dbReference type="NCBI Taxonomy" id="314043"/>
    <lineage>
        <taxon>Eukaryota</taxon>
        <taxon>Fungi</taxon>
        <taxon>Dikarya</taxon>
        <taxon>Ascomycota</taxon>
        <taxon>Pezizomycotina</taxon>
        <taxon>Sordariomycetes</taxon>
        <taxon>Sordariomycetidae</taxon>
        <taxon>Sordariales</taxon>
        <taxon>Lasiosphaeriaceae</taxon>
        <taxon>Immersiella</taxon>
    </lineage>
</organism>
<evidence type="ECO:0000313" key="3">
    <source>
        <dbReference type="Proteomes" id="UP001175000"/>
    </source>
</evidence>
<reference evidence="2" key="1">
    <citation type="submission" date="2023-06" db="EMBL/GenBank/DDBJ databases">
        <title>Genome-scale phylogeny and comparative genomics of the fungal order Sordariales.</title>
        <authorList>
            <consortium name="Lawrence Berkeley National Laboratory"/>
            <person name="Hensen N."/>
            <person name="Bonometti L."/>
            <person name="Westerberg I."/>
            <person name="Brannstrom I.O."/>
            <person name="Guillou S."/>
            <person name="Cros-Aarteil S."/>
            <person name="Calhoun S."/>
            <person name="Haridas S."/>
            <person name="Kuo A."/>
            <person name="Mondo S."/>
            <person name="Pangilinan J."/>
            <person name="Riley R."/>
            <person name="Labutti K."/>
            <person name="Andreopoulos B."/>
            <person name="Lipzen A."/>
            <person name="Chen C."/>
            <person name="Yanf M."/>
            <person name="Daum C."/>
            <person name="Ng V."/>
            <person name="Clum A."/>
            <person name="Steindorff A."/>
            <person name="Ohm R."/>
            <person name="Martin F."/>
            <person name="Silar P."/>
            <person name="Natvig D."/>
            <person name="Lalanne C."/>
            <person name="Gautier V."/>
            <person name="Ament-Velasquez S.L."/>
            <person name="Kruys A."/>
            <person name="Hutchinson M.I."/>
            <person name="Powell A.J."/>
            <person name="Barry K."/>
            <person name="Miller A.N."/>
            <person name="Grigoriev I.V."/>
            <person name="Debuchy R."/>
            <person name="Gladieux P."/>
            <person name="Thoren M.H."/>
            <person name="Johannesson H."/>
        </authorList>
    </citation>
    <scope>NUCLEOTIDE SEQUENCE</scope>
    <source>
        <strain evidence="2">CBS 606.72</strain>
    </source>
</reference>
<feature type="region of interest" description="Disordered" evidence="1">
    <location>
        <begin position="53"/>
        <end position="90"/>
    </location>
</feature>
<dbReference type="Proteomes" id="UP001175000">
    <property type="component" value="Unassembled WGS sequence"/>
</dbReference>
<feature type="compositionally biased region" description="Pro residues" evidence="1">
    <location>
        <begin position="56"/>
        <end position="66"/>
    </location>
</feature>
<proteinExistence type="predicted"/>
<name>A0AA39U3H8_9PEZI</name>
<comment type="caution">
    <text evidence="2">The sequence shown here is derived from an EMBL/GenBank/DDBJ whole genome shotgun (WGS) entry which is preliminary data.</text>
</comment>
<gene>
    <name evidence="2" type="ORF">B0T14DRAFT_607747</name>
</gene>